<gene>
    <name evidence="1" type="primary">ORF48861</name>
</gene>
<dbReference type="EMBL" id="HACG01016746">
    <property type="protein sequence ID" value="CEK63611.1"/>
    <property type="molecule type" value="Transcribed_RNA"/>
</dbReference>
<reference evidence="1" key="1">
    <citation type="submission" date="2014-12" db="EMBL/GenBank/DDBJ databases">
        <title>Insight into the proteome of Arion vulgaris.</title>
        <authorList>
            <person name="Aradska J."/>
            <person name="Bulat T."/>
            <person name="Smidak R."/>
            <person name="Sarate P."/>
            <person name="Gangsoo J."/>
            <person name="Sialana F."/>
            <person name="Bilban M."/>
            <person name="Lubec G."/>
        </authorList>
    </citation>
    <scope>NUCLEOTIDE SEQUENCE</scope>
    <source>
        <tissue evidence="1">Skin</tissue>
    </source>
</reference>
<dbReference type="AlphaFoldDB" id="A0A0B6Z6R9"/>
<proteinExistence type="predicted"/>
<evidence type="ECO:0008006" key="2">
    <source>
        <dbReference type="Google" id="ProtNLM"/>
    </source>
</evidence>
<feature type="non-terminal residue" evidence="1">
    <location>
        <position position="98"/>
    </location>
</feature>
<organism evidence="1">
    <name type="scientific">Arion vulgaris</name>
    <dbReference type="NCBI Taxonomy" id="1028688"/>
    <lineage>
        <taxon>Eukaryota</taxon>
        <taxon>Metazoa</taxon>
        <taxon>Spiralia</taxon>
        <taxon>Lophotrochozoa</taxon>
        <taxon>Mollusca</taxon>
        <taxon>Gastropoda</taxon>
        <taxon>Heterobranchia</taxon>
        <taxon>Euthyneura</taxon>
        <taxon>Panpulmonata</taxon>
        <taxon>Eupulmonata</taxon>
        <taxon>Stylommatophora</taxon>
        <taxon>Helicina</taxon>
        <taxon>Arionoidea</taxon>
        <taxon>Arionidae</taxon>
        <taxon>Arion</taxon>
    </lineage>
</organism>
<sequence>MPIDRASIVSGASLGKTLPTTPKNFRNQGANIKKVAVTMLDREAAGSQQGQLIEFDQTLPLENIIQEICQGWNFSDPKSYALRFNENNQKMYITEKNR</sequence>
<accession>A0A0B6Z6R9</accession>
<evidence type="ECO:0000313" key="1">
    <source>
        <dbReference type="EMBL" id="CEK63611.1"/>
    </source>
</evidence>
<protein>
    <recommendedName>
        <fullName evidence="2">Ras-associating domain-containing protein</fullName>
    </recommendedName>
</protein>
<name>A0A0B6Z6R9_9EUPU</name>